<organism evidence="1">
    <name type="scientific">uncultured Caudovirales phage</name>
    <dbReference type="NCBI Taxonomy" id="2100421"/>
    <lineage>
        <taxon>Viruses</taxon>
        <taxon>Duplodnaviria</taxon>
        <taxon>Heunggongvirae</taxon>
        <taxon>Uroviricota</taxon>
        <taxon>Caudoviricetes</taxon>
        <taxon>Peduoviridae</taxon>
        <taxon>Maltschvirus</taxon>
        <taxon>Maltschvirus maltsch</taxon>
    </lineage>
</organism>
<reference evidence="1" key="1">
    <citation type="submission" date="2020-04" db="EMBL/GenBank/DDBJ databases">
        <authorList>
            <person name="Chiriac C."/>
            <person name="Salcher M."/>
            <person name="Ghai R."/>
            <person name="Kavagutti S V."/>
        </authorList>
    </citation>
    <scope>NUCLEOTIDE SEQUENCE</scope>
</reference>
<evidence type="ECO:0008006" key="2">
    <source>
        <dbReference type="Google" id="ProtNLM"/>
    </source>
</evidence>
<dbReference type="EMBL" id="LR796620">
    <property type="protein sequence ID" value="CAB4154661.1"/>
    <property type="molecule type" value="Genomic_DNA"/>
</dbReference>
<protein>
    <recommendedName>
        <fullName evidence="2">Tail completion protein</fullName>
    </recommendedName>
</protein>
<gene>
    <name evidence="1" type="ORF">UFOVP642_21</name>
</gene>
<name>A0A6J5NB24_9CAUD</name>
<proteinExistence type="predicted"/>
<evidence type="ECO:0000313" key="1">
    <source>
        <dbReference type="EMBL" id="CAB4154661.1"/>
    </source>
</evidence>
<accession>A0A6J5NB24</accession>
<sequence length="145" mass="15953">MTSRRELIMRNVVDTLTNQQTVRLGTITREPGVDILELANTAFPAVIVESGNEVRESITQGGAVQQRQATMAVNMQVWINTLNGADALRNSLIEGIEKLLDQDPTRGANAFDTQLIEIEPGTDTAPYSSMNLVFTIPYVYTKSNP</sequence>